<dbReference type="Proteomes" id="UP000261257">
    <property type="component" value="Unassembled WGS sequence"/>
</dbReference>
<organism evidence="1 2">
    <name type="scientific">Hungatella hathewayi</name>
    <dbReference type="NCBI Taxonomy" id="154046"/>
    <lineage>
        <taxon>Bacteria</taxon>
        <taxon>Bacillati</taxon>
        <taxon>Bacillota</taxon>
        <taxon>Clostridia</taxon>
        <taxon>Lachnospirales</taxon>
        <taxon>Lachnospiraceae</taxon>
        <taxon>Hungatella</taxon>
    </lineage>
</organism>
<protein>
    <submittedName>
        <fullName evidence="1">Uncharacterized protein</fullName>
    </submittedName>
</protein>
<comment type="caution">
    <text evidence="1">The sequence shown here is derived from an EMBL/GenBank/DDBJ whole genome shotgun (WGS) entry which is preliminary data.</text>
</comment>
<dbReference type="RefSeq" id="WP_117634714.1">
    <property type="nucleotide sequence ID" value="NZ_QRQF01000040.1"/>
</dbReference>
<reference evidence="1 2" key="1">
    <citation type="submission" date="2018-08" db="EMBL/GenBank/DDBJ databases">
        <title>A genome reference for cultivated species of the human gut microbiota.</title>
        <authorList>
            <person name="Zou Y."/>
            <person name="Xue W."/>
            <person name="Luo G."/>
        </authorList>
    </citation>
    <scope>NUCLEOTIDE SEQUENCE [LARGE SCALE GENOMIC DNA]</scope>
    <source>
        <strain evidence="1 2">TF05-11AC</strain>
    </source>
</reference>
<accession>A0A3E4TUX1</accession>
<name>A0A3E4TUX1_9FIRM</name>
<evidence type="ECO:0000313" key="2">
    <source>
        <dbReference type="Proteomes" id="UP000261257"/>
    </source>
</evidence>
<proteinExistence type="predicted"/>
<evidence type="ECO:0000313" key="1">
    <source>
        <dbReference type="EMBL" id="RGL95944.1"/>
    </source>
</evidence>
<gene>
    <name evidence="1" type="ORF">DXC39_27400</name>
</gene>
<dbReference type="AlphaFoldDB" id="A0A3E4TUX1"/>
<sequence length="842" mass="97660">MNYLEYPLFAEGYINRFLITGVYTKRQQFEKAVLQGRVNEWLKKGFAIHENPCRNEFVSERRKSLPEYLDLHDCKNGDQVTVFNQRQPLSVYFPFGNTGVDASGFYYEPTYLRMYGYVELYSESADEMVFELETCGGITLWVNEGFVTDFTPFTRNLVKRTQITVSLKKGNNRLLVCLDDLAERDTDFYFRIKCIGNHGLKMRIPADSAVRETVLDQIEECLNQIYFDREVYISENVILNIRNPFAEPFHLEVIITPGEFIEKMQDSWKLILTKEYEMMPDQNTLNLLEPDEISPGYYYFTVKVDYQGIIIARKIGNQLVLREFLKHHEESLQERKACATEAILKYAPENTYKAAVLLLTGRDQERAESIILEELEGVRKRKDCSDFHFIVMIFIYHRFYSCISVRLKQELENAMVGYRYWIDEPGDDVMWFFSENHALLFHCCQYLAGSYLPDRLFLNSGKYGKEVKVRGEELLNEWFEAFFREFITEWNSNAYIPVDVLGIGTLYNLTVPGSGLHEKAKRALDMIFYSLCMNTHKGAVMTSFGRTYEKEMKGNYNAGTTSLLYIAYNTGYLNRACIGCLPLILGDYEAPAEYRKYACLEENQYLIYQNTQGFEQHVNLYLYKNADVLLSTAIGFKPFQRGYQEHIVQAAIDETAQAFINHPGESFPYGSGRPNFWAGNGYLPLAVQIHNTSIIRYHIPEEERIDYTHLYAPISEFSGYYGEDGILILEKDGAYIAVRALNGLKMEEAGPNRFREFISYGRDNVWIVRVGSIKEHGGMRRLTQVMKQFQIEMEDDRTRVVDETGEVYCLDREQHLFIHGHKAYEYPFTVKGNVVLGGSSNG</sequence>
<dbReference type="EMBL" id="QSSQ01000043">
    <property type="protein sequence ID" value="RGL95944.1"/>
    <property type="molecule type" value="Genomic_DNA"/>
</dbReference>